<proteinExistence type="predicted"/>
<dbReference type="RefSeq" id="XP_027271883.1">
    <property type="nucleotide sequence ID" value="XM_027416082.2"/>
</dbReference>
<dbReference type="OrthoDB" id="9930747at2759"/>
<dbReference type="GO" id="GO:0030335">
    <property type="term" value="P:positive regulation of cell migration"/>
    <property type="evidence" value="ECO:0007669"/>
    <property type="project" value="TreeGrafter"/>
</dbReference>
<dbReference type="GO" id="GO:0008009">
    <property type="term" value="F:chemokine activity"/>
    <property type="evidence" value="ECO:0007669"/>
    <property type="project" value="InterPro"/>
</dbReference>
<reference evidence="6" key="1">
    <citation type="journal article" date="2018" name="Biotechnol. Bioeng.">
        <title>A reference genome of the Chinese hamster based on a hybrid assembly strategy.</title>
        <authorList>
            <person name="Rupp O."/>
            <person name="MacDonald M.L."/>
            <person name="Li S."/>
            <person name="Dhiman H."/>
            <person name="Polson S."/>
            <person name="Griep S."/>
            <person name="Heffner K."/>
            <person name="Hernandez I."/>
            <person name="Brinkrolf K."/>
            <person name="Jadhav V."/>
            <person name="Samoudi M."/>
            <person name="Hao H."/>
            <person name="Kingham B."/>
            <person name="Goesmann A."/>
            <person name="Betenbaugh M.J."/>
            <person name="Lewis N.E."/>
            <person name="Borth N."/>
            <person name="Lee K.H."/>
        </authorList>
    </citation>
    <scope>NUCLEOTIDE SEQUENCE [LARGE SCALE GENOMIC DNA]</scope>
    <source>
        <strain evidence="6">17A/GY</strain>
    </source>
</reference>
<dbReference type="GO" id="GO:0048245">
    <property type="term" value="P:eosinophil chemotaxis"/>
    <property type="evidence" value="ECO:0007669"/>
    <property type="project" value="TreeGrafter"/>
</dbReference>
<dbReference type="PANTHER" id="PTHR12015">
    <property type="entry name" value="SMALL INDUCIBLE CYTOKINE A"/>
    <property type="match status" value="1"/>
</dbReference>
<dbReference type="KEGG" id="cge:100758484"/>
<evidence type="ECO:0000313" key="6">
    <source>
        <dbReference type="Proteomes" id="UP001108280"/>
    </source>
</evidence>
<reference evidence="7" key="3">
    <citation type="submission" date="2025-08" db="UniProtKB">
        <authorList>
            <consortium name="RefSeq"/>
        </authorList>
    </citation>
    <scope>IDENTIFICATION</scope>
    <source>
        <strain evidence="7">17A/GY</strain>
        <tissue evidence="7">Liver</tissue>
    </source>
</reference>
<dbReference type="RefSeq" id="XP_027294960.1">
    <property type="nucleotide sequence ID" value="XM_027439159.2"/>
</dbReference>
<evidence type="ECO:0000256" key="2">
    <source>
        <dbReference type="ARBA" id="ARBA00023157"/>
    </source>
</evidence>
<gene>
    <name evidence="7" type="primary">Ccl25</name>
</gene>
<dbReference type="GO" id="GO:0061844">
    <property type="term" value="P:antimicrobial humoral immune response mediated by antimicrobial peptide"/>
    <property type="evidence" value="ECO:0007669"/>
    <property type="project" value="TreeGrafter"/>
</dbReference>
<dbReference type="Pfam" id="PF00048">
    <property type="entry name" value="IL8"/>
    <property type="match status" value="1"/>
</dbReference>
<dbReference type="Gene3D" id="2.40.50.40">
    <property type="match status" value="1"/>
</dbReference>
<dbReference type="InterPro" id="IPR001811">
    <property type="entry name" value="Chemokine_IL8-like_dom"/>
</dbReference>
<organism evidence="6 7">
    <name type="scientific">Cricetulus griseus</name>
    <name type="common">Chinese hamster</name>
    <name type="synonym">Cricetulus barabensis griseus</name>
    <dbReference type="NCBI Taxonomy" id="10029"/>
    <lineage>
        <taxon>Eukaryota</taxon>
        <taxon>Metazoa</taxon>
        <taxon>Chordata</taxon>
        <taxon>Craniata</taxon>
        <taxon>Vertebrata</taxon>
        <taxon>Euteleostomi</taxon>
        <taxon>Mammalia</taxon>
        <taxon>Eutheria</taxon>
        <taxon>Euarchontoglires</taxon>
        <taxon>Glires</taxon>
        <taxon>Rodentia</taxon>
        <taxon>Myomorpha</taxon>
        <taxon>Muroidea</taxon>
        <taxon>Cricetidae</taxon>
        <taxon>Cricetinae</taxon>
        <taxon>Cricetulus</taxon>
    </lineage>
</organism>
<evidence type="ECO:0000256" key="1">
    <source>
        <dbReference type="ARBA" id="ARBA00022514"/>
    </source>
</evidence>
<feature type="signal peptide" evidence="4">
    <location>
        <begin position="1"/>
        <end position="23"/>
    </location>
</feature>
<dbReference type="SUPFAM" id="SSF54117">
    <property type="entry name" value="Interleukin 8-like chemokines"/>
    <property type="match status" value="1"/>
</dbReference>
<dbReference type="InterPro" id="IPR036048">
    <property type="entry name" value="Interleukin_8-like_sf"/>
</dbReference>
<feature type="compositionally biased region" description="Polar residues" evidence="3">
    <location>
        <begin position="121"/>
        <end position="130"/>
    </location>
</feature>
<dbReference type="PANTHER" id="PTHR12015:SF70">
    <property type="entry name" value="C-C MOTIF CHEMOKINE 25"/>
    <property type="match status" value="1"/>
</dbReference>
<feature type="chain" id="PRO_5039931420" evidence="4">
    <location>
        <begin position="24"/>
        <end position="147"/>
    </location>
</feature>
<dbReference type="GO" id="GO:0070098">
    <property type="term" value="P:chemokine-mediated signaling pathway"/>
    <property type="evidence" value="ECO:0007669"/>
    <property type="project" value="TreeGrafter"/>
</dbReference>
<keyword evidence="1" id="KW-0202">Cytokine</keyword>
<evidence type="ECO:0000256" key="4">
    <source>
        <dbReference type="SAM" id="SignalP"/>
    </source>
</evidence>
<dbReference type="InterPro" id="IPR039809">
    <property type="entry name" value="Chemokine_b/g/d"/>
</dbReference>
<name>A0A9J7FY54_CRIGR</name>
<dbReference type="GO" id="GO:0006954">
    <property type="term" value="P:inflammatory response"/>
    <property type="evidence" value="ECO:0007669"/>
    <property type="project" value="TreeGrafter"/>
</dbReference>
<dbReference type="GO" id="GO:0048020">
    <property type="term" value="F:CCR chemokine receptor binding"/>
    <property type="evidence" value="ECO:0007669"/>
    <property type="project" value="TreeGrafter"/>
</dbReference>
<dbReference type="AlphaFoldDB" id="A0A9J7FY54"/>
<dbReference type="GeneID" id="100758484"/>
<keyword evidence="6" id="KW-1185">Reference proteome</keyword>
<dbReference type="Proteomes" id="UP001108280">
    <property type="component" value="Chromosome 4"/>
</dbReference>
<dbReference type="GO" id="GO:0005615">
    <property type="term" value="C:extracellular space"/>
    <property type="evidence" value="ECO:0007669"/>
    <property type="project" value="UniProtKB-KW"/>
</dbReference>
<evidence type="ECO:0000256" key="3">
    <source>
        <dbReference type="SAM" id="MobiDB-lite"/>
    </source>
</evidence>
<feature type="compositionally biased region" description="Polar residues" evidence="3">
    <location>
        <begin position="94"/>
        <end position="107"/>
    </location>
</feature>
<protein>
    <submittedName>
        <fullName evidence="7">C-C motif chemokine 25</fullName>
    </submittedName>
</protein>
<dbReference type="SMART" id="SM00199">
    <property type="entry name" value="SCY"/>
    <property type="match status" value="1"/>
</dbReference>
<keyword evidence="4" id="KW-0732">Signal</keyword>
<evidence type="ECO:0000313" key="7">
    <source>
        <dbReference type="RefSeq" id="XP_027271883.1"/>
    </source>
</evidence>
<sequence length="147" mass="16730">MNPWLFACLVACFVGAWVPVVHVQGAFEDCCLGYQPRIKWNILQRARHYQWQEVSGSCNLRAVIFYFHHKGPVCMNPKDKDVKIAMRILSTKNKTVDNPQKSNTGSHTVRKKSNHAKSKMGNPSNNSARNATLGRSRMAMMNRKINN</sequence>
<feature type="compositionally biased region" description="Basic residues" evidence="3">
    <location>
        <begin position="108"/>
        <end position="118"/>
    </location>
</feature>
<keyword evidence="2" id="KW-1015">Disulfide bond</keyword>
<reference evidence="6" key="2">
    <citation type="journal article" date="2020" name="Biotechnol. Bioeng.">
        <title>Chromosome-scale scaffolds for the Chinese hamster reference genome assembly to facilitate the study of the CHO epigenome.</title>
        <authorList>
            <person name="Hilliard W."/>
            <person name="MacDonald M."/>
            <person name="Lee K.H."/>
        </authorList>
    </citation>
    <scope>NUCLEOTIDE SEQUENCE [LARGE SCALE GENOMIC DNA]</scope>
    <source>
        <strain evidence="6">17A/GY</strain>
    </source>
</reference>
<accession>A0A9J7FY54</accession>
<dbReference type="OMA" id="RAWAYRI"/>
<feature type="domain" description="Chemokine interleukin-8-like" evidence="5">
    <location>
        <begin position="27"/>
        <end position="89"/>
    </location>
</feature>
<evidence type="ECO:0000259" key="5">
    <source>
        <dbReference type="SMART" id="SM00199"/>
    </source>
</evidence>
<feature type="region of interest" description="Disordered" evidence="3">
    <location>
        <begin position="94"/>
        <end position="147"/>
    </location>
</feature>
<dbReference type="CTD" id="6370"/>